<dbReference type="Gene3D" id="3.20.20.140">
    <property type="entry name" value="Metal-dependent hydrolases"/>
    <property type="match status" value="1"/>
</dbReference>
<dbReference type="PANTHER" id="PTHR21240">
    <property type="entry name" value="2-AMINO-3-CARBOXYLMUCONATE-6-SEMIALDEHYDE DECARBOXYLASE"/>
    <property type="match status" value="1"/>
</dbReference>
<dbReference type="PANTHER" id="PTHR21240:SF30">
    <property type="entry name" value="AMIDOHYDROLASE-RELATED DOMAIN-CONTAINING PROTEIN-RELATED"/>
    <property type="match status" value="1"/>
</dbReference>
<dbReference type="GO" id="GO:0019748">
    <property type="term" value="P:secondary metabolic process"/>
    <property type="evidence" value="ECO:0007669"/>
    <property type="project" value="TreeGrafter"/>
</dbReference>
<proteinExistence type="predicted"/>
<dbReference type="GO" id="GO:0016787">
    <property type="term" value="F:hydrolase activity"/>
    <property type="evidence" value="ECO:0007669"/>
    <property type="project" value="UniProtKB-KW"/>
</dbReference>
<comment type="caution">
    <text evidence="3">The sequence shown here is derived from an EMBL/GenBank/DDBJ whole genome shotgun (WGS) entry which is preliminary data.</text>
</comment>
<dbReference type="InterPro" id="IPR032466">
    <property type="entry name" value="Metal_Hydrolase"/>
</dbReference>
<dbReference type="Proteomes" id="UP000270261">
    <property type="component" value="Unassembled WGS sequence"/>
</dbReference>
<dbReference type="AlphaFoldDB" id="A0A3R8MRT4"/>
<dbReference type="GO" id="GO:0016831">
    <property type="term" value="F:carboxy-lyase activity"/>
    <property type="evidence" value="ECO:0007669"/>
    <property type="project" value="InterPro"/>
</dbReference>
<dbReference type="EMBL" id="RRUE01000002">
    <property type="protein sequence ID" value="RRN43652.1"/>
    <property type="molecule type" value="Genomic_DNA"/>
</dbReference>
<evidence type="ECO:0000259" key="2">
    <source>
        <dbReference type="Pfam" id="PF04909"/>
    </source>
</evidence>
<evidence type="ECO:0000256" key="1">
    <source>
        <dbReference type="ARBA" id="ARBA00023239"/>
    </source>
</evidence>
<organism evidence="3 4">
    <name type="scientific">Lautropia dentalis</name>
    <dbReference type="NCBI Taxonomy" id="2490857"/>
    <lineage>
        <taxon>Bacteria</taxon>
        <taxon>Pseudomonadati</taxon>
        <taxon>Pseudomonadota</taxon>
        <taxon>Betaproteobacteria</taxon>
        <taxon>Burkholderiales</taxon>
        <taxon>Burkholderiaceae</taxon>
        <taxon>Lautropia</taxon>
    </lineage>
</organism>
<sequence>MKLICLEEHILDPATAGASMPAALKAAPFLPGWGSTVKDGNNPDRSRPQVIANTDSTRKGMDWEQERLADMDAAGVDMQVLSLGGFPQFAPAEQELSLAQAANDRLAATVAARPTRFAAFATLPWSQPALAVKELERAVQQLGLKGALINGRPAEGFLDAPEYAGLLAAFDALDVLLYLHPGIPVPAVQQAYYGGFSAELTARLSMFGWGWHNEAGIHLLRLILSGAFDRNPKLQVISGHWGEMLPFYLQRLDDSIPQEASGLARSITQTFREQVWVTPSGMLTLPHFRFIHDLMGAERILYSLDYPYQSLDGARAFIDSLPVPDTEKAMIAHGNAERLLKL</sequence>
<dbReference type="InterPro" id="IPR032465">
    <property type="entry name" value="ACMSD"/>
</dbReference>
<keyword evidence="3" id="KW-0378">Hydrolase</keyword>
<evidence type="ECO:0000313" key="4">
    <source>
        <dbReference type="Proteomes" id="UP000270261"/>
    </source>
</evidence>
<protein>
    <submittedName>
        <fullName evidence="3">Amidohydrolase</fullName>
    </submittedName>
</protein>
<dbReference type="RefSeq" id="WP_125095857.1">
    <property type="nucleotide sequence ID" value="NZ_RRUE01000002.1"/>
</dbReference>
<accession>A0A3R8MRT4</accession>
<gene>
    <name evidence="3" type="ORF">EHV23_09480</name>
</gene>
<reference evidence="3 4" key="1">
    <citation type="submission" date="2018-11" db="EMBL/GenBank/DDBJ databases">
        <title>Genome sequencing of Lautropia sp. KCOM 2505 (= ChDC F240).</title>
        <authorList>
            <person name="Kook J.-K."/>
            <person name="Park S.-N."/>
            <person name="Lim Y.K."/>
        </authorList>
    </citation>
    <scope>NUCLEOTIDE SEQUENCE [LARGE SCALE GENOMIC DNA]</scope>
    <source>
        <strain evidence="3 4">KCOM 2505</strain>
    </source>
</reference>
<evidence type="ECO:0000313" key="3">
    <source>
        <dbReference type="EMBL" id="RRN43652.1"/>
    </source>
</evidence>
<feature type="domain" description="Amidohydrolase-related" evidence="2">
    <location>
        <begin position="62"/>
        <end position="342"/>
    </location>
</feature>
<dbReference type="GO" id="GO:0005829">
    <property type="term" value="C:cytosol"/>
    <property type="evidence" value="ECO:0007669"/>
    <property type="project" value="TreeGrafter"/>
</dbReference>
<dbReference type="SUPFAM" id="SSF51556">
    <property type="entry name" value="Metallo-dependent hydrolases"/>
    <property type="match status" value="1"/>
</dbReference>
<keyword evidence="1" id="KW-0456">Lyase</keyword>
<name>A0A3R8MRT4_9BURK</name>
<dbReference type="InterPro" id="IPR006680">
    <property type="entry name" value="Amidohydro-rel"/>
</dbReference>
<dbReference type="OrthoDB" id="8673173at2"/>
<dbReference type="Pfam" id="PF04909">
    <property type="entry name" value="Amidohydro_2"/>
    <property type="match status" value="1"/>
</dbReference>
<keyword evidence="4" id="KW-1185">Reference proteome</keyword>